<keyword evidence="3" id="KW-1185">Reference proteome</keyword>
<evidence type="ECO:0000256" key="1">
    <source>
        <dbReference type="SAM" id="Coils"/>
    </source>
</evidence>
<comment type="caution">
    <text evidence="2">The sequence shown here is derived from an EMBL/GenBank/DDBJ whole genome shotgun (WGS) entry which is preliminary data.</text>
</comment>
<sequence>MKTLEQFKAEQMTDREFATKYEKIRLELENEKTKIEAEYELKNNVE</sequence>
<evidence type="ECO:0008006" key="4">
    <source>
        <dbReference type="Google" id="ProtNLM"/>
    </source>
</evidence>
<name>A0ABV1AHI7_9FIRM</name>
<reference evidence="2 3" key="1">
    <citation type="submission" date="2024-03" db="EMBL/GenBank/DDBJ databases">
        <title>Human intestinal bacterial collection.</title>
        <authorList>
            <person name="Pauvert C."/>
            <person name="Hitch T.C.A."/>
            <person name="Clavel T."/>
        </authorList>
    </citation>
    <scope>NUCLEOTIDE SEQUENCE [LARGE SCALE GENOMIC DNA]</scope>
    <source>
        <strain evidence="2 3">CLA-AA-H95</strain>
    </source>
</reference>
<accession>A0ABV1AHI7</accession>
<evidence type="ECO:0000313" key="2">
    <source>
        <dbReference type="EMBL" id="MEQ2357118.1"/>
    </source>
</evidence>
<organism evidence="2 3">
    <name type="scientific">Blautia intestinihominis</name>
    <dbReference type="NCBI Taxonomy" id="3133152"/>
    <lineage>
        <taxon>Bacteria</taxon>
        <taxon>Bacillati</taxon>
        <taxon>Bacillota</taxon>
        <taxon>Clostridia</taxon>
        <taxon>Lachnospirales</taxon>
        <taxon>Lachnospiraceae</taxon>
        <taxon>Blautia</taxon>
    </lineage>
</organism>
<evidence type="ECO:0000313" key="3">
    <source>
        <dbReference type="Proteomes" id="UP001446032"/>
    </source>
</evidence>
<feature type="coiled-coil region" evidence="1">
    <location>
        <begin position="18"/>
        <end position="45"/>
    </location>
</feature>
<gene>
    <name evidence="2" type="ORF">WMO75_01965</name>
</gene>
<dbReference type="EMBL" id="JBBMEI010000003">
    <property type="protein sequence ID" value="MEQ2357118.1"/>
    <property type="molecule type" value="Genomic_DNA"/>
</dbReference>
<keyword evidence="1" id="KW-0175">Coiled coil</keyword>
<dbReference type="Proteomes" id="UP001446032">
    <property type="component" value="Unassembled WGS sequence"/>
</dbReference>
<protein>
    <recommendedName>
        <fullName evidence="4">Phage protein</fullName>
    </recommendedName>
</protein>
<proteinExistence type="predicted"/>
<dbReference type="RefSeq" id="WP_158565281.1">
    <property type="nucleotide sequence ID" value="NZ_JBBMEI010000003.1"/>
</dbReference>